<dbReference type="Pfam" id="PF01582">
    <property type="entry name" value="TIR"/>
    <property type="match status" value="2"/>
</dbReference>
<keyword evidence="4" id="KW-1185">Reference proteome</keyword>
<dbReference type="InterPro" id="IPR032675">
    <property type="entry name" value="LRR_dom_sf"/>
</dbReference>
<evidence type="ECO:0000256" key="1">
    <source>
        <dbReference type="ARBA" id="ARBA00022528"/>
    </source>
</evidence>
<reference evidence="3" key="1">
    <citation type="submission" date="2021-08" db="EMBL/GenBank/DDBJ databases">
        <title>WGS assembly of Ceratopteris richardii.</title>
        <authorList>
            <person name="Marchant D.B."/>
            <person name="Chen G."/>
            <person name="Jenkins J."/>
            <person name="Shu S."/>
            <person name="Leebens-Mack J."/>
            <person name="Grimwood J."/>
            <person name="Schmutz J."/>
            <person name="Soltis P."/>
            <person name="Soltis D."/>
            <person name="Chen Z.-H."/>
        </authorList>
    </citation>
    <scope>NUCLEOTIDE SEQUENCE</scope>
    <source>
        <strain evidence="3">Whitten #5841</strain>
        <tissue evidence="3">Leaf</tissue>
    </source>
</reference>
<dbReference type="Gene3D" id="3.80.10.10">
    <property type="entry name" value="Ribonuclease Inhibitor"/>
    <property type="match status" value="1"/>
</dbReference>
<dbReference type="AlphaFoldDB" id="A0A8T2S6S6"/>
<dbReference type="InterPro" id="IPR042197">
    <property type="entry name" value="Apaf_helical"/>
</dbReference>
<keyword evidence="1" id="KW-0934">Plastid</keyword>
<dbReference type="Gene3D" id="3.40.50.10140">
    <property type="entry name" value="Toll/interleukin-1 receptor homology (TIR) domain"/>
    <property type="match status" value="2"/>
</dbReference>
<feature type="domain" description="TIR" evidence="2">
    <location>
        <begin position="4"/>
        <end position="137"/>
    </location>
</feature>
<dbReference type="EMBL" id="CM035427">
    <property type="protein sequence ID" value="KAH7307173.1"/>
    <property type="molecule type" value="Genomic_DNA"/>
</dbReference>
<dbReference type="SUPFAM" id="SSF52058">
    <property type="entry name" value="L domain-like"/>
    <property type="match status" value="1"/>
</dbReference>
<dbReference type="SMART" id="SM00255">
    <property type="entry name" value="TIR"/>
    <property type="match status" value="2"/>
</dbReference>
<dbReference type="InterPro" id="IPR044974">
    <property type="entry name" value="Disease_R_plants"/>
</dbReference>
<dbReference type="OMA" id="DINICPE"/>
<dbReference type="InterPro" id="IPR035897">
    <property type="entry name" value="Toll_tir_struct_dom_sf"/>
</dbReference>
<dbReference type="PANTHER" id="PTHR11017:SF385">
    <property type="entry name" value="DISEASE RESISTANCE PROTEIN (TIR-NBS-LRR CLASS)-RELATED"/>
    <property type="match status" value="1"/>
</dbReference>
<dbReference type="Pfam" id="PF00931">
    <property type="entry name" value="NB-ARC"/>
    <property type="match status" value="1"/>
</dbReference>
<comment type="caution">
    <text evidence="3">The sequence shown here is derived from an EMBL/GenBank/DDBJ whole genome shotgun (WGS) entry which is preliminary data.</text>
</comment>
<feature type="domain" description="TIR" evidence="2">
    <location>
        <begin position="191"/>
        <end position="368"/>
    </location>
</feature>
<dbReference type="GO" id="GO:0006952">
    <property type="term" value="P:defense response"/>
    <property type="evidence" value="ECO:0007669"/>
    <property type="project" value="InterPro"/>
</dbReference>
<dbReference type="SUPFAM" id="SSF52540">
    <property type="entry name" value="P-loop containing nucleoside triphosphate hydrolases"/>
    <property type="match status" value="2"/>
</dbReference>
<dbReference type="EMBL" id="CM035427">
    <property type="protein sequence ID" value="KAH7307174.1"/>
    <property type="molecule type" value="Genomic_DNA"/>
</dbReference>
<gene>
    <name evidence="3" type="ORF">KP509_22G048700</name>
</gene>
<proteinExistence type="predicted"/>
<dbReference type="GO" id="GO:0043531">
    <property type="term" value="F:ADP binding"/>
    <property type="evidence" value="ECO:0007669"/>
    <property type="project" value="InterPro"/>
</dbReference>
<dbReference type="OrthoDB" id="606096at2759"/>
<dbReference type="InterPro" id="IPR027417">
    <property type="entry name" value="P-loop_NTPase"/>
</dbReference>
<evidence type="ECO:0000313" key="3">
    <source>
        <dbReference type="EMBL" id="KAH7307173.1"/>
    </source>
</evidence>
<evidence type="ECO:0000313" key="4">
    <source>
        <dbReference type="Proteomes" id="UP000825935"/>
    </source>
</evidence>
<sequence>MTSQEYDIFVCHRGPDTKRNVVSVLSGMLRSKGITCFVDYQMEYGTHANSEIDAAIRSSRVSIIILSPNFATSKWCLNEVDQIIRKGVTGGPSAAHKVVPVFYDVHSIGQQATDTRYHVPKVNRADNAEIKNWGKALKDVYDLQGFIYDSKTTFQWEISEKIVAEVQTFLVLNKIIPVQATKMPISREPVDNYDVFICHWCPDTQHNVVSVLRGMLLSKGISSFVVGYGQNDGGSELNSGIIKQIENSRVHIIFLSPNFVSSKRCLEEIVYVMNIQRSPGTSNASRKPKVLPIFYDVEPSTVRHQEAGKSYALDKVRGSTDEERERWASALKELSLLHGLEYKTASTFQWEALYDIVKKVEASTKEVIPCINGSECEILYVKEINEAFKELELQEKSENVFIVGIYGRNKSEFANLLVKTLGRNFDRVYELANIMEKGYQQDKVSNIVEKMFSDLIPTSTSNDLRRYEERLKDQRCLVVLDDIGNDINKIERLLQEVKSIIRNRSLVVLASQFQQILQKLNVHRSINLQILEDKRNFLKICYTKRDGINDAFLNQLRETFEMLGLDVLLLNEDEVMSNSSCLQNAKVIVCIISKSFSTGGFKSMFTNAVISSKIVYVSYGSFPTDESIPKPLFEVDFEKAAFDKDQFKSMVINVVQTLNQRHEEIMEAIDFPVGLAQRSTDIGSLILDCVSRSDSSVQCFGLVGMGGVGKTTLATSVFNKIHREFERSFFSLDTRAEVQGKGTLGLVNVQKKIMVKLLNLTEEVKIDNARHGKLVLSSRLRDINALIVLDDVNDAGHLDALYEPLRCSLGPKSAVIITTRDRKIIQMARLTKAFEIETLDKETSKWLFYWHAFMKPNPPAELEEVSQGVIEACQGLPLSLTVIGSHLYYNSEREYWEESFKYLQRVEKDIFNVLRISVDGLDSDEEEAFLDICCFLIDEDISLACMVLNACYGMGKTFLQKLENKCLITTYESYIFPIWDVSTGRKVRRIRVHDQLRDMARHMVRQERRDRAWDQESANDILKVKKDRSKLRGLSVWGHIPFPEEASGCKYLPQLRILVVNEGTSHRRTERESLCPQNFFNSVRCGGLRWLRWSKASFPHLPRGLHGTNIGVLELSYNRNITEVSRLDSSIGRLTGLTYLDLTGCESIKSLPMTSLSSLEHLILDGCYSLITLSFLPTTLRKLSLDMQRKFFLNLESSSLEDVENASLPNLEELSIKHCQNLKRFALHATFLQRFDLTGCLQLKDLDCRGSIFTFLSFVGIYTRKFIL</sequence>
<dbReference type="Proteomes" id="UP000825935">
    <property type="component" value="Chromosome 22"/>
</dbReference>
<dbReference type="PRINTS" id="PR00364">
    <property type="entry name" value="DISEASERSIST"/>
</dbReference>
<dbReference type="SUPFAM" id="SSF52200">
    <property type="entry name" value="Toll/Interleukin receptor TIR domain"/>
    <property type="match status" value="2"/>
</dbReference>
<dbReference type="SMART" id="SM00382">
    <property type="entry name" value="AAA"/>
    <property type="match status" value="2"/>
</dbReference>
<accession>A0A8T2S6S6</accession>
<dbReference type="GO" id="GO:0007165">
    <property type="term" value="P:signal transduction"/>
    <property type="evidence" value="ECO:0007669"/>
    <property type="project" value="InterPro"/>
</dbReference>
<dbReference type="Gene3D" id="3.40.50.300">
    <property type="entry name" value="P-loop containing nucleotide triphosphate hydrolases"/>
    <property type="match status" value="2"/>
</dbReference>
<dbReference type="InterPro" id="IPR002182">
    <property type="entry name" value="NB-ARC"/>
</dbReference>
<dbReference type="PROSITE" id="PS50104">
    <property type="entry name" value="TIR"/>
    <property type="match status" value="2"/>
</dbReference>
<keyword evidence="1" id="KW-0150">Chloroplast</keyword>
<evidence type="ECO:0000259" key="2">
    <source>
        <dbReference type="PROSITE" id="PS50104"/>
    </source>
</evidence>
<name>A0A8T2S6S6_CERRI</name>
<protein>
    <recommendedName>
        <fullName evidence="2">TIR domain-containing protein</fullName>
    </recommendedName>
</protein>
<dbReference type="InterPro" id="IPR003593">
    <property type="entry name" value="AAA+_ATPase"/>
</dbReference>
<organism evidence="3 4">
    <name type="scientific">Ceratopteris richardii</name>
    <name type="common">Triangle waterfern</name>
    <dbReference type="NCBI Taxonomy" id="49495"/>
    <lineage>
        <taxon>Eukaryota</taxon>
        <taxon>Viridiplantae</taxon>
        <taxon>Streptophyta</taxon>
        <taxon>Embryophyta</taxon>
        <taxon>Tracheophyta</taxon>
        <taxon>Polypodiopsida</taxon>
        <taxon>Polypodiidae</taxon>
        <taxon>Polypodiales</taxon>
        <taxon>Pteridineae</taxon>
        <taxon>Pteridaceae</taxon>
        <taxon>Parkerioideae</taxon>
        <taxon>Ceratopteris</taxon>
    </lineage>
</organism>
<dbReference type="Gene3D" id="1.10.8.430">
    <property type="entry name" value="Helical domain of apoptotic protease-activating factors"/>
    <property type="match status" value="1"/>
</dbReference>
<dbReference type="PANTHER" id="PTHR11017">
    <property type="entry name" value="LEUCINE-RICH REPEAT-CONTAINING PROTEIN"/>
    <property type="match status" value="1"/>
</dbReference>
<dbReference type="InterPro" id="IPR000157">
    <property type="entry name" value="TIR_dom"/>
</dbReference>